<dbReference type="EMBL" id="BKCJ010007400">
    <property type="protein sequence ID" value="GEU77067.1"/>
    <property type="molecule type" value="Genomic_DNA"/>
</dbReference>
<accession>A0A6L2MUY1</accession>
<gene>
    <name evidence="1" type="ORF">Tci_049045</name>
</gene>
<reference evidence="1" key="1">
    <citation type="journal article" date="2019" name="Sci. Rep.">
        <title>Draft genome of Tanacetum cinerariifolium, the natural source of mosquito coil.</title>
        <authorList>
            <person name="Yamashiro T."/>
            <person name="Shiraishi A."/>
            <person name="Satake H."/>
            <person name="Nakayama K."/>
        </authorList>
    </citation>
    <scope>NUCLEOTIDE SEQUENCE</scope>
</reference>
<proteinExistence type="predicted"/>
<evidence type="ECO:0000313" key="1">
    <source>
        <dbReference type="EMBL" id="GEU77067.1"/>
    </source>
</evidence>
<protein>
    <submittedName>
        <fullName evidence="1">Uncharacterized protein</fullName>
    </submittedName>
</protein>
<organism evidence="1">
    <name type="scientific">Tanacetum cinerariifolium</name>
    <name type="common">Dalmatian daisy</name>
    <name type="synonym">Chrysanthemum cinerariifolium</name>
    <dbReference type="NCBI Taxonomy" id="118510"/>
    <lineage>
        <taxon>Eukaryota</taxon>
        <taxon>Viridiplantae</taxon>
        <taxon>Streptophyta</taxon>
        <taxon>Embryophyta</taxon>
        <taxon>Tracheophyta</taxon>
        <taxon>Spermatophyta</taxon>
        <taxon>Magnoliopsida</taxon>
        <taxon>eudicotyledons</taxon>
        <taxon>Gunneridae</taxon>
        <taxon>Pentapetalae</taxon>
        <taxon>asterids</taxon>
        <taxon>campanulids</taxon>
        <taxon>Asterales</taxon>
        <taxon>Asteraceae</taxon>
        <taxon>Asteroideae</taxon>
        <taxon>Anthemideae</taxon>
        <taxon>Anthemidinae</taxon>
        <taxon>Tanacetum</taxon>
    </lineage>
</organism>
<name>A0A6L2MUY1_TANCI</name>
<comment type="caution">
    <text evidence="1">The sequence shown here is derived from an EMBL/GenBank/DDBJ whole genome shotgun (WGS) entry which is preliminary data.</text>
</comment>
<sequence>MKYKNNQMRTNPLPRLGEGIYTPLRTGHSKVDFGVGEMQIALTMLEEERDTDALLVELVKNMEEVGSSNGELVKMGKASWNKGQNVNKLTPPPQPKIEEILPLQSISPQPVYYSLSQKQKEKVKEALDKKKKLEEVMIGHSRLSNNKFGEEDKMRIVEHGLPKKMCEPGNFVLPVRVDGTV</sequence>
<dbReference type="AlphaFoldDB" id="A0A6L2MUY1"/>